<evidence type="ECO:0000256" key="8">
    <source>
        <dbReference type="ARBA" id="ARBA00030520"/>
    </source>
</evidence>
<proteinExistence type="inferred from homology"/>
<dbReference type="Proteomes" id="UP001595075">
    <property type="component" value="Unassembled WGS sequence"/>
</dbReference>
<dbReference type="Gene3D" id="3.10.20.590">
    <property type="match status" value="1"/>
</dbReference>
<evidence type="ECO:0000256" key="12">
    <source>
        <dbReference type="SAM" id="MobiDB-lite"/>
    </source>
</evidence>
<dbReference type="Pfam" id="PF09334">
    <property type="entry name" value="tRNA-synt_1g"/>
    <property type="match status" value="1"/>
</dbReference>
<keyword evidence="6 10" id="KW-0648">Protein biosynthesis</keyword>
<dbReference type="SUPFAM" id="SSF52374">
    <property type="entry name" value="Nucleotidylyl transferase"/>
    <property type="match status" value="1"/>
</dbReference>
<evidence type="ECO:0000256" key="7">
    <source>
        <dbReference type="ARBA" id="ARBA00023146"/>
    </source>
</evidence>
<keyword evidence="4 10" id="KW-0547">Nucleotide-binding</keyword>
<keyword evidence="18" id="KW-1185">Reference proteome</keyword>
<dbReference type="Pfam" id="PF13603">
    <property type="entry name" value="tRNA-synt_1_2"/>
    <property type="match status" value="1"/>
</dbReference>
<dbReference type="Gene3D" id="1.10.730.10">
    <property type="entry name" value="Isoleucyl-tRNA Synthetase, Domain 1"/>
    <property type="match status" value="2"/>
</dbReference>
<comment type="catalytic activity">
    <reaction evidence="9">
        <text>tRNA(Leu) + L-leucine + ATP = L-leucyl-tRNA(Leu) + AMP + diphosphate</text>
        <dbReference type="Rhea" id="RHEA:11688"/>
        <dbReference type="Rhea" id="RHEA-COMP:9613"/>
        <dbReference type="Rhea" id="RHEA-COMP:9622"/>
        <dbReference type="ChEBI" id="CHEBI:30616"/>
        <dbReference type="ChEBI" id="CHEBI:33019"/>
        <dbReference type="ChEBI" id="CHEBI:57427"/>
        <dbReference type="ChEBI" id="CHEBI:78442"/>
        <dbReference type="ChEBI" id="CHEBI:78494"/>
        <dbReference type="ChEBI" id="CHEBI:456215"/>
        <dbReference type="EC" id="6.1.1.4"/>
    </reaction>
</comment>
<evidence type="ECO:0000256" key="5">
    <source>
        <dbReference type="ARBA" id="ARBA00022840"/>
    </source>
</evidence>
<keyword evidence="7 10" id="KW-0030">Aminoacyl-tRNA synthetase</keyword>
<dbReference type="SUPFAM" id="SSF47323">
    <property type="entry name" value="Anticodon-binding domain of a subclass of class I aminoacyl-tRNA synthetases"/>
    <property type="match status" value="1"/>
</dbReference>
<dbReference type="Pfam" id="PF08264">
    <property type="entry name" value="Anticodon_1"/>
    <property type="match status" value="1"/>
</dbReference>
<dbReference type="InterPro" id="IPR002300">
    <property type="entry name" value="aa-tRNA-synth_Ia"/>
</dbReference>
<organism evidence="17 18">
    <name type="scientific">Oculimacula yallundae</name>
    <dbReference type="NCBI Taxonomy" id="86028"/>
    <lineage>
        <taxon>Eukaryota</taxon>
        <taxon>Fungi</taxon>
        <taxon>Dikarya</taxon>
        <taxon>Ascomycota</taxon>
        <taxon>Pezizomycotina</taxon>
        <taxon>Leotiomycetes</taxon>
        <taxon>Helotiales</taxon>
        <taxon>Ploettnerulaceae</taxon>
        <taxon>Oculimacula</taxon>
    </lineage>
</organism>
<evidence type="ECO:0000313" key="18">
    <source>
        <dbReference type="Proteomes" id="UP001595075"/>
    </source>
</evidence>
<dbReference type="InterPro" id="IPR025709">
    <property type="entry name" value="Leu_tRNA-synth_edit"/>
</dbReference>
<accession>A0ABR4CD96</accession>
<dbReference type="NCBIfam" id="TIGR00396">
    <property type="entry name" value="leuS_bact"/>
    <property type="match status" value="1"/>
</dbReference>
<evidence type="ECO:0000259" key="13">
    <source>
        <dbReference type="Pfam" id="PF00133"/>
    </source>
</evidence>
<evidence type="ECO:0000256" key="11">
    <source>
        <dbReference type="SAM" id="Coils"/>
    </source>
</evidence>
<evidence type="ECO:0000256" key="9">
    <source>
        <dbReference type="ARBA" id="ARBA00047469"/>
    </source>
</evidence>
<evidence type="ECO:0000256" key="1">
    <source>
        <dbReference type="ARBA" id="ARBA00005594"/>
    </source>
</evidence>
<gene>
    <name evidence="17" type="ORF">VTL71DRAFT_15728</name>
</gene>
<comment type="caution">
    <text evidence="17">The sequence shown here is derived from an EMBL/GenBank/DDBJ whole genome shotgun (WGS) entry which is preliminary data.</text>
</comment>
<evidence type="ECO:0000313" key="17">
    <source>
        <dbReference type="EMBL" id="KAL2067632.1"/>
    </source>
</evidence>
<dbReference type="Pfam" id="PF00133">
    <property type="entry name" value="tRNA-synt_1"/>
    <property type="match status" value="1"/>
</dbReference>
<name>A0ABR4CD96_9HELO</name>
<evidence type="ECO:0000256" key="6">
    <source>
        <dbReference type="ARBA" id="ARBA00022917"/>
    </source>
</evidence>
<dbReference type="InterPro" id="IPR001412">
    <property type="entry name" value="aa-tRNA-synth_I_CS"/>
</dbReference>
<feature type="domain" description="Methionyl/Valyl/Leucyl/Isoleucyl-tRNA synthetase anticodon-binding" evidence="14">
    <location>
        <begin position="817"/>
        <end position="909"/>
    </location>
</feature>
<dbReference type="InterPro" id="IPR002302">
    <property type="entry name" value="Leu-tRNA-ligase"/>
</dbReference>
<dbReference type="InterPro" id="IPR009008">
    <property type="entry name" value="Val/Leu/Ile-tRNA-synth_edit"/>
</dbReference>
<feature type="domain" description="Leucyl-tRNA synthetase editing" evidence="16">
    <location>
        <begin position="278"/>
        <end position="469"/>
    </location>
</feature>
<dbReference type="InterPro" id="IPR014729">
    <property type="entry name" value="Rossmann-like_a/b/a_fold"/>
</dbReference>
<dbReference type="CDD" id="cd00812">
    <property type="entry name" value="LeuRS_core"/>
    <property type="match status" value="1"/>
</dbReference>
<evidence type="ECO:0000259" key="14">
    <source>
        <dbReference type="Pfam" id="PF08264"/>
    </source>
</evidence>
<protein>
    <recommendedName>
        <fullName evidence="2">leucine--tRNA ligase</fullName>
        <ecNumber evidence="2">6.1.1.4</ecNumber>
    </recommendedName>
    <alternativeName>
        <fullName evidence="8">Leucyl-tRNA synthetase</fullName>
    </alternativeName>
</protein>
<dbReference type="InterPro" id="IPR015413">
    <property type="entry name" value="Methionyl/Leucyl_tRNA_Synth"/>
</dbReference>
<evidence type="ECO:0000256" key="2">
    <source>
        <dbReference type="ARBA" id="ARBA00013164"/>
    </source>
</evidence>
<feature type="domain" description="Aminoacyl-tRNA synthetase class Ia" evidence="13">
    <location>
        <begin position="483"/>
        <end position="646"/>
    </location>
</feature>
<evidence type="ECO:0000256" key="4">
    <source>
        <dbReference type="ARBA" id="ARBA00022741"/>
    </source>
</evidence>
<dbReference type="HAMAP" id="MF_00049_B">
    <property type="entry name" value="Leu_tRNA_synth_B"/>
    <property type="match status" value="1"/>
</dbReference>
<keyword evidence="5 10" id="KW-0067">ATP-binding</keyword>
<sequence>MHTAIGRSGRRGLRPVCQRIATSSCPSFTRGFRPPPSQPLDLPALDMKWQEKWQIGRLESKLKGLQAELVNLRAGNHESPVTSSKDKKYVLPMFPYPSGNLHLGHLRVYTISDVLARFHRMQGHEVLHPIGWDAFGLPAENAAIERGVEPATWTKQNIQNMKLQLETMNGEWDWDKEFATCDPTFYKHTQTLFSELYNAGLAYQAESLVNYDPVDKTVLANEQVDSNGCSWRSGAKVEKKMLKQWFFKISEYRQELLDGLKELEKDGAWPERVLSMQKNWLGKSTGARIKFSVVAYDEQTHPDIEVFTTRPDTLFGVQYLALASTHPIVQGLAETDTELQAFLDAIPQLPQDSKAGYLLNVRATNPLAYEESTPDATKASLPIYVAPYVLGDYGDGAVMGVPAHDTRDHTFWKYNRPEDPVRLVVSQLSNKMSLPETTPFIHHGHLTKHSGPYAGLSTAAATKKIVSLLESKGLGEEAETWRLRDWLVSRQRYWGTPIPIIHCTSCGPVLVPEDQLPVELPPVESHWAKGKAGNPLEHAHEWINTPCPKCGEAAKRDTDTMDTFVDSSWYFMRFPDSKNHDLPFDLNAAERFLPVDLYIGGVEHAILHLLYSRFIYKFFTTTKFWPSEALKLGEPFKKVLTQGMVHGKTYSDPGTGRFLKPEEVDLSEPSKPMVIATNQKANISFEKMSKSKYNGVDPGICMAEYGADATRAHILFQAPVSEVLEWDEEKISGVTRWLRRLHDMILKNRWNERETALFDLCDQYTPMQLFMMYEGDVGFDAEMEESTNKLLHDTDHQLNEKLKNRSRLERERLEQNKKFWRSVQATITSVTDSYSQTHSLNTVVSDLMALTNTIVEYTALDTTLGNNNKDNEMIRASSYFALQATRILVQMMAPITPAFAEECWEMIHSTQPRPPPPPPTPIIPKPEHRLPSLQQHIDTSKYLIPILFSVPSSLVKPLAWQWISAYYKKASTHFNAGYEQFVAEREAAENHKASLSTQSSIFDMPFPIPDGTYALLAPNTQTCVVQINGKMRCAVTIPIPDPSLQGEQLEEWLKGEILKTEEGDKLVGKSGKLHEKAGGDMRKAGERKGGKEIDIRKARKVIVVKGGKTVNFVV</sequence>
<evidence type="ECO:0000256" key="10">
    <source>
        <dbReference type="RuleBase" id="RU363035"/>
    </source>
</evidence>
<dbReference type="PANTHER" id="PTHR43740:SF2">
    <property type="entry name" value="LEUCINE--TRNA LIGASE, MITOCHONDRIAL"/>
    <property type="match status" value="1"/>
</dbReference>
<dbReference type="Gene3D" id="3.40.50.620">
    <property type="entry name" value="HUPs"/>
    <property type="match status" value="2"/>
</dbReference>
<dbReference type="PRINTS" id="PR00985">
    <property type="entry name" value="TRNASYNTHLEU"/>
</dbReference>
<feature type="region of interest" description="Disordered" evidence="12">
    <location>
        <begin position="1070"/>
        <end position="1090"/>
    </location>
</feature>
<keyword evidence="3 10" id="KW-0436">Ligase</keyword>
<reference evidence="17 18" key="1">
    <citation type="journal article" date="2024" name="Commun. Biol.">
        <title>Comparative genomic analysis of thermophilic fungi reveals convergent evolutionary adaptations and gene losses.</title>
        <authorList>
            <person name="Steindorff A.S."/>
            <person name="Aguilar-Pontes M.V."/>
            <person name="Robinson A.J."/>
            <person name="Andreopoulos B."/>
            <person name="LaButti K."/>
            <person name="Kuo A."/>
            <person name="Mondo S."/>
            <person name="Riley R."/>
            <person name="Otillar R."/>
            <person name="Haridas S."/>
            <person name="Lipzen A."/>
            <person name="Grimwood J."/>
            <person name="Schmutz J."/>
            <person name="Clum A."/>
            <person name="Reid I.D."/>
            <person name="Moisan M.C."/>
            <person name="Butler G."/>
            <person name="Nguyen T.T.M."/>
            <person name="Dewar K."/>
            <person name="Conant G."/>
            <person name="Drula E."/>
            <person name="Henrissat B."/>
            <person name="Hansel C."/>
            <person name="Singer S."/>
            <person name="Hutchinson M.I."/>
            <person name="de Vries R.P."/>
            <person name="Natvig D.O."/>
            <person name="Powell A.J."/>
            <person name="Tsang A."/>
            <person name="Grigoriev I.V."/>
        </authorList>
    </citation>
    <scope>NUCLEOTIDE SEQUENCE [LARGE SCALE GENOMIC DNA]</scope>
    <source>
        <strain evidence="17 18">CBS 494.80</strain>
    </source>
</reference>
<evidence type="ECO:0000256" key="3">
    <source>
        <dbReference type="ARBA" id="ARBA00022598"/>
    </source>
</evidence>
<dbReference type="EMBL" id="JAZHXI010000009">
    <property type="protein sequence ID" value="KAL2067632.1"/>
    <property type="molecule type" value="Genomic_DNA"/>
</dbReference>
<dbReference type="PROSITE" id="PS00178">
    <property type="entry name" value="AA_TRNA_LIGASE_I"/>
    <property type="match status" value="1"/>
</dbReference>
<dbReference type="EC" id="6.1.1.4" evidence="2"/>
<evidence type="ECO:0000259" key="16">
    <source>
        <dbReference type="Pfam" id="PF13603"/>
    </source>
</evidence>
<keyword evidence="11" id="KW-0175">Coiled coil</keyword>
<evidence type="ECO:0000259" key="15">
    <source>
        <dbReference type="Pfam" id="PF09334"/>
    </source>
</evidence>
<dbReference type="PANTHER" id="PTHR43740">
    <property type="entry name" value="LEUCYL-TRNA SYNTHETASE"/>
    <property type="match status" value="1"/>
</dbReference>
<dbReference type="InterPro" id="IPR009080">
    <property type="entry name" value="tRNAsynth_Ia_anticodon-bd"/>
</dbReference>
<feature type="coiled-coil region" evidence="11">
    <location>
        <begin position="791"/>
        <end position="818"/>
    </location>
</feature>
<dbReference type="InterPro" id="IPR013155">
    <property type="entry name" value="M/V/L/I-tRNA-synth_anticd-bd"/>
</dbReference>
<comment type="similarity">
    <text evidence="1 10">Belongs to the class-I aminoacyl-tRNA synthetase family.</text>
</comment>
<dbReference type="SUPFAM" id="SSF50677">
    <property type="entry name" value="ValRS/IleRS/LeuRS editing domain"/>
    <property type="match status" value="1"/>
</dbReference>
<feature type="domain" description="Methionyl/Leucyl tRNA synthetase" evidence="15">
    <location>
        <begin position="93"/>
        <end position="226"/>
    </location>
</feature>